<evidence type="ECO:0008006" key="5">
    <source>
        <dbReference type="Google" id="ProtNLM"/>
    </source>
</evidence>
<proteinExistence type="predicted"/>
<evidence type="ECO:0000256" key="1">
    <source>
        <dbReference type="SAM" id="MobiDB-lite"/>
    </source>
</evidence>
<dbReference type="EMBL" id="JANSLM010000021">
    <property type="protein sequence ID" value="MDT8843063.1"/>
    <property type="molecule type" value="Genomic_DNA"/>
</dbReference>
<evidence type="ECO:0000256" key="2">
    <source>
        <dbReference type="SAM" id="SignalP"/>
    </source>
</evidence>
<feature type="chain" id="PRO_5043002081" description="DUF4148 domain-containing protein" evidence="2">
    <location>
        <begin position="22"/>
        <end position="101"/>
    </location>
</feature>
<gene>
    <name evidence="3" type="ORF">ParKJ_37120</name>
</gene>
<comment type="caution">
    <text evidence="3">The sequence shown here is derived from an EMBL/GenBank/DDBJ whole genome shotgun (WGS) entry which is preliminary data.</text>
</comment>
<keyword evidence="2" id="KW-0732">Signal</keyword>
<sequence length="101" mass="10173">MRRFSVALLGVAAALPMIAHAAPPPADPADPAASVGAASDVPSAFADYVPYQDKGPGSWRDLNKAVVSASGMAGMNHGQMPAGGVTTSTKEHSTERGGVSR</sequence>
<evidence type="ECO:0000313" key="4">
    <source>
        <dbReference type="Proteomes" id="UP001246473"/>
    </source>
</evidence>
<evidence type="ECO:0000313" key="3">
    <source>
        <dbReference type="EMBL" id="MDT8843063.1"/>
    </source>
</evidence>
<name>A0AAP5QGF6_9BURK</name>
<accession>A0AAP5QGF6</accession>
<dbReference type="AlphaFoldDB" id="A0AAP5QGF6"/>
<dbReference type="Proteomes" id="UP001246473">
    <property type="component" value="Unassembled WGS sequence"/>
</dbReference>
<feature type="region of interest" description="Disordered" evidence="1">
    <location>
        <begin position="73"/>
        <end position="101"/>
    </location>
</feature>
<feature type="signal peptide" evidence="2">
    <location>
        <begin position="1"/>
        <end position="21"/>
    </location>
</feature>
<reference evidence="3" key="1">
    <citation type="submission" date="2022-08" db="EMBL/GenBank/DDBJ databases">
        <authorList>
            <person name="Kim S.-J."/>
        </authorList>
    </citation>
    <scope>NUCLEOTIDE SEQUENCE</scope>
    <source>
        <strain evidence="3">KJ</strain>
    </source>
</reference>
<dbReference type="RefSeq" id="WP_137959632.1">
    <property type="nucleotide sequence ID" value="NZ_JANSLM010000021.1"/>
</dbReference>
<protein>
    <recommendedName>
        <fullName evidence="5">DUF4148 domain-containing protein</fullName>
    </recommendedName>
</protein>
<organism evidence="3 4">
    <name type="scientific">Paraburkholderia fungorum</name>
    <dbReference type="NCBI Taxonomy" id="134537"/>
    <lineage>
        <taxon>Bacteria</taxon>
        <taxon>Pseudomonadati</taxon>
        <taxon>Pseudomonadota</taxon>
        <taxon>Betaproteobacteria</taxon>
        <taxon>Burkholderiales</taxon>
        <taxon>Burkholderiaceae</taxon>
        <taxon>Paraburkholderia</taxon>
    </lineage>
</organism>